<dbReference type="EMBL" id="MU007031">
    <property type="protein sequence ID" value="KAF2431538.1"/>
    <property type="molecule type" value="Genomic_DNA"/>
</dbReference>
<comment type="caution">
    <text evidence="1">The sequence shown here is derived from an EMBL/GenBank/DDBJ whole genome shotgun (WGS) entry which is preliminary data.</text>
</comment>
<evidence type="ECO:0000313" key="2">
    <source>
        <dbReference type="Proteomes" id="UP000800235"/>
    </source>
</evidence>
<keyword evidence="2" id="KW-1185">Reference proteome</keyword>
<sequence>MVMPYLTFYDKIRLRCCCSGLMEKSKAPDFCWKPDTAEDFVKETEWVRENCRVAKSLEYPPLMRINPFLSDRIWLLKTASKEIYWYKLATDGNTREKRSQFLHTICHSPWDSKGTKVTKLGKRHTIRNDLHLANHYHSFMPMAATWRPVRELRVSFSGKPSRVYTDGHHAESPVLYNPTSVTIGAVLIAVQKYLASTVEWEPKSLRVDEAEISRGGDWDYWLNFVRLRLVDGMSVVALLEYCEDERRYCSMLVKQK</sequence>
<name>A0A9P4NUE1_9PEZI</name>
<reference evidence="1" key="1">
    <citation type="journal article" date="2020" name="Stud. Mycol.">
        <title>101 Dothideomycetes genomes: a test case for predicting lifestyles and emergence of pathogens.</title>
        <authorList>
            <person name="Haridas S."/>
            <person name="Albert R."/>
            <person name="Binder M."/>
            <person name="Bloem J."/>
            <person name="Labutti K."/>
            <person name="Salamov A."/>
            <person name="Andreopoulos B."/>
            <person name="Baker S."/>
            <person name="Barry K."/>
            <person name="Bills G."/>
            <person name="Bluhm B."/>
            <person name="Cannon C."/>
            <person name="Castanera R."/>
            <person name="Culley D."/>
            <person name="Daum C."/>
            <person name="Ezra D."/>
            <person name="Gonzalez J."/>
            <person name="Henrissat B."/>
            <person name="Kuo A."/>
            <person name="Liang C."/>
            <person name="Lipzen A."/>
            <person name="Lutzoni F."/>
            <person name="Magnuson J."/>
            <person name="Mondo S."/>
            <person name="Nolan M."/>
            <person name="Ohm R."/>
            <person name="Pangilinan J."/>
            <person name="Park H.-J."/>
            <person name="Ramirez L."/>
            <person name="Alfaro M."/>
            <person name="Sun H."/>
            <person name="Tritt A."/>
            <person name="Yoshinaga Y."/>
            <person name="Zwiers L.-H."/>
            <person name="Turgeon B."/>
            <person name="Goodwin S."/>
            <person name="Spatafora J."/>
            <person name="Crous P."/>
            <person name="Grigoriev I."/>
        </authorList>
    </citation>
    <scope>NUCLEOTIDE SEQUENCE</scope>
    <source>
        <strain evidence="1">CBS 130266</strain>
    </source>
</reference>
<gene>
    <name evidence="1" type="ORF">EJ08DRAFT_733209</name>
</gene>
<proteinExistence type="predicted"/>
<evidence type="ECO:0000313" key="1">
    <source>
        <dbReference type="EMBL" id="KAF2431538.1"/>
    </source>
</evidence>
<accession>A0A9P4NUE1</accession>
<organism evidence="1 2">
    <name type="scientific">Tothia fuscella</name>
    <dbReference type="NCBI Taxonomy" id="1048955"/>
    <lineage>
        <taxon>Eukaryota</taxon>
        <taxon>Fungi</taxon>
        <taxon>Dikarya</taxon>
        <taxon>Ascomycota</taxon>
        <taxon>Pezizomycotina</taxon>
        <taxon>Dothideomycetes</taxon>
        <taxon>Pleosporomycetidae</taxon>
        <taxon>Venturiales</taxon>
        <taxon>Cylindrosympodiaceae</taxon>
        <taxon>Tothia</taxon>
    </lineage>
</organism>
<dbReference type="Proteomes" id="UP000800235">
    <property type="component" value="Unassembled WGS sequence"/>
</dbReference>
<protein>
    <submittedName>
        <fullName evidence="1">Uncharacterized protein</fullName>
    </submittedName>
</protein>
<dbReference type="AlphaFoldDB" id="A0A9P4NUE1"/>